<name>A0ABV8D3X3_9STRE</name>
<keyword evidence="2" id="KW-1185">Reference proteome</keyword>
<gene>
    <name evidence="1" type="ORF">ACFOSE_09690</name>
</gene>
<proteinExistence type="predicted"/>
<dbReference type="EMBL" id="JBHSAC010000095">
    <property type="protein sequence ID" value="MFC3933006.1"/>
    <property type="molecule type" value="Genomic_DNA"/>
</dbReference>
<comment type="caution">
    <text evidence="1">The sequence shown here is derived from an EMBL/GenBank/DDBJ whole genome shotgun (WGS) entry which is preliminary data.</text>
</comment>
<evidence type="ECO:0000313" key="1">
    <source>
        <dbReference type="EMBL" id="MFC3933006.1"/>
    </source>
</evidence>
<evidence type="ECO:0000313" key="2">
    <source>
        <dbReference type="Proteomes" id="UP001595901"/>
    </source>
</evidence>
<sequence>EAHLYDAVETTVSDYMDQGFQGMKSKLKEGGYSSNETIFLDYLSASAVAQGLGIAAQIGHESIKSKADAAVAEAEETWKEIKKRPMMVEKLTDEEIMAVYAEEGVTYDTIVDSVKTHFNEKVTASQTLMATFTALGSQIETGIQELIAQDETLAGDITGWINGN</sequence>
<protein>
    <submittedName>
        <fullName evidence="1">Triacylglycerol lipase</fullName>
    </submittedName>
</protein>
<accession>A0ABV8D3X3</accession>
<reference evidence="2" key="1">
    <citation type="journal article" date="2019" name="Int. J. Syst. Evol. Microbiol.">
        <title>The Global Catalogue of Microorganisms (GCM) 10K type strain sequencing project: providing services to taxonomists for standard genome sequencing and annotation.</title>
        <authorList>
            <consortium name="The Broad Institute Genomics Platform"/>
            <consortium name="The Broad Institute Genome Sequencing Center for Infectious Disease"/>
            <person name="Wu L."/>
            <person name="Ma J."/>
        </authorList>
    </citation>
    <scope>NUCLEOTIDE SEQUENCE [LARGE SCALE GENOMIC DNA]</scope>
    <source>
        <strain evidence="2">CCUG 58728</strain>
    </source>
</reference>
<organism evidence="1 2">
    <name type="scientific">Streptococcus dentapri</name>
    <dbReference type="NCBI Taxonomy" id="573564"/>
    <lineage>
        <taxon>Bacteria</taxon>
        <taxon>Bacillati</taxon>
        <taxon>Bacillota</taxon>
        <taxon>Bacilli</taxon>
        <taxon>Lactobacillales</taxon>
        <taxon>Streptococcaceae</taxon>
        <taxon>Streptococcus</taxon>
    </lineage>
</organism>
<dbReference type="Proteomes" id="UP001595901">
    <property type="component" value="Unassembled WGS sequence"/>
</dbReference>
<feature type="non-terminal residue" evidence="1">
    <location>
        <position position="1"/>
    </location>
</feature>